<dbReference type="SUPFAM" id="SSF53474">
    <property type="entry name" value="alpha/beta-Hydrolases"/>
    <property type="match status" value="1"/>
</dbReference>
<dbReference type="PANTHER" id="PTHR43798">
    <property type="entry name" value="MONOACYLGLYCEROL LIPASE"/>
    <property type="match status" value="1"/>
</dbReference>
<evidence type="ECO:0000313" key="2">
    <source>
        <dbReference type="EMBL" id="CAB4711207.1"/>
    </source>
</evidence>
<dbReference type="InterPro" id="IPR000073">
    <property type="entry name" value="AB_hydrolase_1"/>
</dbReference>
<proteinExistence type="predicted"/>
<dbReference type="EMBL" id="CAEZXS010000210">
    <property type="protein sequence ID" value="CAB4711207.1"/>
    <property type="molecule type" value="Genomic_DNA"/>
</dbReference>
<organism evidence="2">
    <name type="scientific">freshwater metagenome</name>
    <dbReference type="NCBI Taxonomy" id="449393"/>
    <lineage>
        <taxon>unclassified sequences</taxon>
        <taxon>metagenomes</taxon>
        <taxon>ecological metagenomes</taxon>
    </lineage>
</organism>
<dbReference type="Gene3D" id="3.40.50.1820">
    <property type="entry name" value="alpha/beta hydrolase"/>
    <property type="match status" value="1"/>
</dbReference>
<dbReference type="InterPro" id="IPR029058">
    <property type="entry name" value="AB_hydrolase_fold"/>
</dbReference>
<gene>
    <name evidence="2" type="ORF">UFOPK2582_01436</name>
</gene>
<accession>A0A6J6QIQ6</accession>
<dbReference type="InterPro" id="IPR050266">
    <property type="entry name" value="AB_hydrolase_sf"/>
</dbReference>
<dbReference type="PRINTS" id="PR00111">
    <property type="entry name" value="ABHYDROLASE"/>
</dbReference>
<dbReference type="AlphaFoldDB" id="A0A6J6QIQ6"/>
<reference evidence="2" key="1">
    <citation type="submission" date="2020-05" db="EMBL/GenBank/DDBJ databases">
        <authorList>
            <person name="Chiriac C."/>
            <person name="Salcher M."/>
            <person name="Ghai R."/>
            <person name="Kavagutti S V."/>
        </authorList>
    </citation>
    <scope>NUCLEOTIDE SEQUENCE</scope>
</reference>
<name>A0A6J6QIQ6_9ZZZZ</name>
<protein>
    <submittedName>
        <fullName evidence="2">Unannotated protein</fullName>
    </submittedName>
</protein>
<sequence>MNLPTRALRTLGAASLGVGVAALASAVAVHVAGTKIRKTENPLIDELLDIHTTVKHHHVPTRDGASIHVVERIGLPVPQHTDAYTPPAANESTTLGQPVVLLHGVTLQWWVWGAQFNKLGPQHRVLAWDMRGHGESTVGSEGITMEAIAHDLAELLEHFDLNDAIVVGHSMGGMALGAFCADHLDAAHKRVAGLMFLASSAATMAIPALTGGAVGILQLLASTKLDLRQPDPQRLWRNNNLSVVLVRWAFGRHPTAKAVEQVRLMLADSNPAIAQDAGRAIAAHDVVADLQHVRIPTLVVVGDLDRLTPPAHAEILLAAIPDSQLRLLPDIGHQVMQEDPYALHRLIEELAALPASQKNL</sequence>
<feature type="domain" description="AB hydrolase-1" evidence="1">
    <location>
        <begin position="98"/>
        <end position="336"/>
    </location>
</feature>
<dbReference type="Pfam" id="PF00561">
    <property type="entry name" value="Abhydrolase_1"/>
    <property type="match status" value="1"/>
</dbReference>
<evidence type="ECO:0000259" key="1">
    <source>
        <dbReference type="Pfam" id="PF00561"/>
    </source>
</evidence>